<gene>
    <name evidence="1" type="ORF">LSALG_LOCUS36572</name>
</gene>
<name>A0AA35ZSX0_LACSI</name>
<dbReference type="Pfam" id="PF05553">
    <property type="entry name" value="DUF761"/>
    <property type="match status" value="1"/>
</dbReference>
<reference evidence="1" key="1">
    <citation type="submission" date="2023-04" db="EMBL/GenBank/DDBJ databases">
        <authorList>
            <person name="Vijverberg K."/>
            <person name="Xiong W."/>
            <person name="Schranz E."/>
        </authorList>
    </citation>
    <scope>NUCLEOTIDE SEQUENCE</scope>
</reference>
<proteinExistence type="predicted"/>
<protein>
    <submittedName>
        <fullName evidence="1">Uncharacterized protein</fullName>
    </submittedName>
</protein>
<evidence type="ECO:0000313" key="1">
    <source>
        <dbReference type="EMBL" id="CAI9297783.1"/>
    </source>
</evidence>
<organism evidence="1 2">
    <name type="scientific">Lactuca saligna</name>
    <name type="common">Willowleaf lettuce</name>
    <dbReference type="NCBI Taxonomy" id="75948"/>
    <lineage>
        <taxon>Eukaryota</taxon>
        <taxon>Viridiplantae</taxon>
        <taxon>Streptophyta</taxon>
        <taxon>Embryophyta</taxon>
        <taxon>Tracheophyta</taxon>
        <taxon>Spermatophyta</taxon>
        <taxon>Magnoliopsida</taxon>
        <taxon>eudicotyledons</taxon>
        <taxon>Gunneridae</taxon>
        <taxon>Pentapetalae</taxon>
        <taxon>asterids</taxon>
        <taxon>campanulids</taxon>
        <taxon>Asterales</taxon>
        <taxon>Asteraceae</taxon>
        <taxon>Cichorioideae</taxon>
        <taxon>Cichorieae</taxon>
        <taxon>Lactucinae</taxon>
        <taxon>Lactuca</taxon>
    </lineage>
</organism>
<dbReference type="PANTHER" id="PTHR33450">
    <property type="entry name" value="EMB|CAB67623.1-RELATED"/>
    <property type="match status" value="1"/>
</dbReference>
<dbReference type="Proteomes" id="UP001177003">
    <property type="component" value="Chromosome 8"/>
</dbReference>
<accession>A0AA35ZSX0</accession>
<dbReference type="AlphaFoldDB" id="A0AA35ZSX0"/>
<sequence length="195" mass="22923">MATPSSHSFPMKLSPLISSSSSLATSMKFKTLVHNFIFSHLCRFTHTYTKAKSIVINLFKETHLNNIKFLDPFILKRNKTKNKNKVYFGSFRFHYNWCSSHVVPVTSVEMQDAFNNHVYYDSTWRSYVDHEMVLESQLTGYLHWLEEKNKGDGGCDQINEIDRLADKFIANGHEKFMLEKQESYRRFQEMMARSV</sequence>
<evidence type="ECO:0000313" key="2">
    <source>
        <dbReference type="Proteomes" id="UP001177003"/>
    </source>
</evidence>
<keyword evidence="2" id="KW-1185">Reference proteome</keyword>
<dbReference type="InterPro" id="IPR008480">
    <property type="entry name" value="DUF761_pln"/>
</dbReference>
<dbReference type="EMBL" id="OX465084">
    <property type="protein sequence ID" value="CAI9297783.1"/>
    <property type="molecule type" value="Genomic_DNA"/>
</dbReference>
<dbReference type="PANTHER" id="PTHR33450:SF4">
    <property type="entry name" value="OS04G0665666 PROTEIN"/>
    <property type="match status" value="1"/>
</dbReference>